<proteinExistence type="inferred from homology"/>
<feature type="transmembrane region" description="Helical" evidence="7">
    <location>
        <begin position="99"/>
        <end position="116"/>
    </location>
</feature>
<evidence type="ECO:0000256" key="6">
    <source>
        <dbReference type="ARBA" id="ARBA00023136"/>
    </source>
</evidence>
<evidence type="ECO:0000313" key="10">
    <source>
        <dbReference type="Proteomes" id="UP000076871"/>
    </source>
</evidence>
<dbReference type="InterPro" id="IPR050925">
    <property type="entry name" value="Rhomboid_protease_S54"/>
</dbReference>
<evidence type="ECO:0000256" key="2">
    <source>
        <dbReference type="ARBA" id="ARBA00009045"/>
    </source>
</evidence>
<sequence>MVDSVPHRWILWGILGLNGIVFVMWNAAVAQYKATGDPRQYLYMARNFLVSYENFSAGRLWTLVTACFSHGDITHLFVNAFSLYFMAPAVLRILHNGKFLVFYLGAGMLASLISLQWNHAIEKKPSHYASRAIYAIIAFFACVAPKATLYLFGMIPLPAWLFVTGIFLWDGSSTLTHTGGQMDTAGHVGGILSGIAYYCWMMLRR</sequence>
<accession>A0A165IEI8</accession>
<keyword evidence="6 7" id="KW-0472">Membrane</keyword>
<dbReference type="Pfam" id="PF01694">
    <property type="entry name" value="Rhomboid"/>
    <property type="match status" value="1"/>
</dbReference>
<dbReference type="STRING" id="1314785.A0A165IEI8"/>
<dbReference type="InterPro" id="IPR035952">
    <property type="entry name" value="Rhomboid-like_sf"/>
</dbReference>
<dbReference type="GO" id="GO:0004252">
    <property type="term" value="F:serine-type endopeptidase activity"/>
    <property type="evidence" value="ECO:0007669"/>
    <property type="project" value="InterPro"/>
</dbReference>
<protein>
    <submittedName>
        <fullName evidence="9">Rhomboid-domain-containing protein</fullName>
    </submittedName>
</protein>
<dbReference type="InterPro" id="IPR022764">
    <property type="entry name" value="Peptidase_S54_rhomboid_dom"/>
</dbReference>
<dbReference type="PANTHER" id="PTHR43731:SF14">
    <property type="entry name" value="PRESENILIN-ASSOCIATED RHOMBOID-LIKE PROTEIN, MITOCHONDRIAL"/>
    <property type="match status" value="1"/>
</dbReference>
<reference evidence="9 10" key="1">
    <citation type="journal article" date="2016" name="Mol. Biol. Evol.">
        <title>Comparative Genomics of Early-Diverging Mushroom-Forming Fungi Provides Insights into the Origins of Lignocellulose Decay Capabilities.</title>
        <authorList>
            <person name="Nagy L.G."/>
            <person name="Riley R."/>
            <person name="Tritt A."/>
            <person name="Adam C."/>
            <person name="Daum C."/>
            <person name="Floudas D."/>
            <person name="Sun H."/>
            <person name="Yadav J.S."/>
            <person name="Pangilinan J."/>
            <person name="Larsson K.H."/>
            <person name="Matsuura K."/>
            <person name="Barry K."/>
            <person name="Labutti K."/>
            <person name="Kuo R."/>
            <person name="Ohm R.A."/>
            <person name="Bhattacharya S.S."/>
            <person name="Shirouzu T."/>
            <person name="Yoshinaga Y."/>
            <person name="Martin F.M."/>
            <person name="Grigoriev I.V."/>
            <person name="Hibbett D.S."/>
        </authorList>
    </citation>
    <scope>NUCLEOTIDE SEQUENCE [LARGE SCALE GENOMIC DNA]</scope>
    <source>
        <strain evidence="9 10">93-53</strain>
    </source>
</reference>
<evidence type="ECO:0000256" key="4">
    <source>
        <dbReference type="ARBA" id="ARBA00022801"/>
    </source>
</evidence>
<feature type="domain" description="Peptidase S54 rhomboid" evidence="8">
    <location>
        <begin position="58"/>
        <end position="199"/>
    </location>
</feature>
<evidence type="ECO:0000256" key="7">
    <source>
        <dbReference type="SAM" id="Phobius"/>
    </source>
</evidence>
<feature type="transmembrane region" description="Helical" evidence="7">
    <location>
        <begin position="60"/>
        <end position="87"/>
    </location>
</feature>
<evidence type="ECO:0000256" key="1">
    <source>
        <dbReference type="ARBA" id="ARBA00004141"/>
    </source>
</evidence>
<comment type="subcellular location">
    <subcellularLocation>
        <location evidence="1">Membrane</location>
        <topology evidence="1">Multi-pass membrane protein</topology>
    </subcellularLocation>
</comment>
<dbReference type="GO" id="GO:0006465">
    <property type="term" value="P:signal peptide processing"/>
    <property type="evidence" value="ECO:0007669"/>
    <property type="project" value="TreeGrafter"/>
</dbReference>
<dbReference type="SUPFAM" id="SSF144091">
    <property type="entry name" value="Rhomboid-like"/>
    <property type="match status" value="1"/>
</dbReference>
<dbReference type="PANTHER" id="PTHR43731">
    <property type="entry name" value="RHOMBOID PROTEASE"/>
    <property type="match status" value="1"/>
</dbReference>
<dbReference type="EMBL" id="KV427605">
    <property type="protein sequence ID" value="KZT12965.1"/>
    <property type="molecule type" value="Genomic_DNA"/>
</dbReference>
<name>A0A165IEI8_9APHY</name>
<feature type="transmembrane region" description="Helical" evidence="7">
    <location>
        <begin position="149"/>
        <end position="169"/>
    </location>
</feature>
<dbReference type="GO" id="GO:0016020">
    <property type="term" value="C:membrane"/>
    <property type="evidence" value="ECO:0007669"/>
    <property type="project" value="UniProtKB-SubCell"/>
</dbReference>
<keyword evidence="10" id="KW-1185">Reference proteome</keyword>
<keyword evidence="4" id="KW-0378">Hydrolase</keyword>
<dbReference type="GeneID" id="63820564"/>
<dbReference type="OrthoDB" id="418595at2759"/>
<evidence type="ECO:0000313" key="9">
    <source>
        <dbReference type="EMBL" id="KZT12965.1"/>
    </source>
</evidence>
<dbReference type="AlphaFoldDB" id="A0A165IEI8"/>
<evidence type="ECO:0000259" key="8">
    <source>
        <dbReference type="Pfam" id="PF01694"/>
    </source>
</evidence>
<organism evidence="9 10">
    <name type="scientific">Laetiporus sulphureus 93-53</name>
    <dbReference type="NCBI Taxonomy" id="1314785"/>
    <lineage>
        <taxon>Eukaryota</taxon>
        <taxon>Fungi</taxon>
        <taxon>Dikarya</taxon>
        <taxon>Basidiomycota</taxon>
        <taxon>Agaricomycotina</taxon>
        <taxon>Agaricomycetes</taxon>
        <taxon>Polyporales</taxon>
        <taxon>Laetiporus</taxon>
    </lineage>
</organism>
<comment type="similarity">
    <text evidence="2">Belongs to the peptidase S54 family.</text>
</comment>
<gene>
    <name evidence="9" type="ORF">LAESUDRAFT_639292</name>
</gene>
<evidence type="ECO:0000256" key="5">
    <source>
        <dbReference type="ARBA" id="ARBA00022989"/>
    </source>
</evidence>
<keyword evidence="3 7" id="KW-0812">Transmembrane</keyword>
<dbReference type="RefSeq" id="XP_040770475.1">
    <property type="nucleotide sequence ID" value="XM_040903533.1"/>
</dbReference>
<dbReference type="Gene3D" id="1.20.1540.10">
    <property type="entry name" value="Rhomboid-like"/>
    <property type="match status" value="1"/>
</dbReference>
<evidence type="ECO:0000256" key="3">
    <source>
        <dbReference type="ARBA" id="ARBA00022692"/>
    </source>
</evidence>
<feature type="transmembrane region" description="Helical" evidence="7">
    <location>
        <begin position="9"/>
        <end position="28"/>
    </location>
</feature>
<dbReference type="InParanoid" id="A0A165IEI8"/>
<dbReference type="Proteomes" id="UP000076871">
    <property type="component" value="Unassembled WGS sequence"/>
</dbReference>
<keyword evidence="5 7" id="KW-1133">Transmembrane helix</keyword>
<feature type="transmembrane region" description="Helical" evidence="7">
    <location>
        <begin position="184"/>
        <end position="203"/>
    </location>
</feature>